<dbReference type="InterPro" id="IPR000383">
    <property type="entry name" value="Xaa-Pro-like_dom"/>
</dbReference>
<dbReference type="InterPro" id="IPR050585">
    <property type="entry name" value="Xaa-Pro_dipeptidyl-ppase/CocE"/>
</dbReference>
<dbReference type="Gene3D" id="3.40.50.1820">
    <property type="entry name" value="alpha/beta hydrolase"/>
    <property type="match status" value="1"/>
</dbReference>
<evidence type="ECO:0000256" key="1">
    <source>
        <dbReference type="ARBA" id="ARBA00022801"/>
    </source>
</evidence>
<dbReference type="SMART" id="SM00939">
    <property type="entry name" value="PepX_C"/>
    <property type="match status" value="1"/>
</dbReference>
<comment type="caution">
    <text evidence="3">The sequence shown here is derived from an EMBL/GenBank/DDBJ whole genome shotgun (WGS) entry which is preliminary data.</text>
</comment>
<dbReference type="InterPro" id="IPR013736">
    <property type="entry name" value="Xaa-Pro_dipept_C"/>
</dbReference>
<accession>A0A4T2C412</accession>
<dbReference type="OrthoDB" id="5240615at2"/>
<name>A0A4T2C412_9MICO</name>
<dbReference type="GO" id="GO:0008239">
    <property type="term" value="F:dipeptidyl-peptidase activity"/>
    <property type="evidence" value="ECO:0007669"/>
    <property type="project" value="InterPro"/>
</dbReference>
<sequence length="675" mass="74811">MKIRTEFDRTVTVLTDVSIPMRDGTLLAATIWLPDDAEASPVPALLEYLPYRRSDWTGPRDAQRHPWYAGNGYASVRVDMRGSGDSQGLMLDEYHEQEQADGLEVIAWLAAQPWCTGKVGMFGISWGGFNSLQLAAERPPALAAIVTVCSTDDRYADDVHYYGGAMLGIDMSAWAGTMLAFQSRPPDPAHVGDAWRSMWAARLDALRPFSEIWLAHQERDDYWRHGSVNEDYSAIEAAVLAVGGWADPYRNAVLRLVDKLDAPVKGIVGPWSHQYPDIQRTPGPTIGFLQETLRWWDHWLKGIDTGVMDEPALRLYHQESVRPATHYPVREGSWVGLSSWPSADISSKTFSLASDLRSLATDASNVALIDTPQHHGVDAARWFPFGNLSDLPPDQRAEDGRSVVFETPVLTSDINLLGFARLTLRVSSTAARATVIARLCDVAPDGSSTLITRGAINLLHRNGMDAVDELIPGEFVDAAIEFTAISWHVPAGHKLRLALATTYWPWIWPHGERGSVSIDAAASILTLDDLDPAVIGSSRVSFEEAEQSSPMGVTAGPPPVVRPEREVRYEPQTESYTVTVDPNYGGNRIFPDGLHFSEDALETYFIEQNDPLTARAESEWRISLERGEWKTSIHTHSVITATRHAFELASTVTTFEGDELFFERTYRTSIPRTSA</sequence>
<evidence type="ECO:0000313" key="3">
    <source>
        <dbReference type="EMBL" id="TIH36918.1"/>
    </source>
</evidence>
<dbReference type="InterPro" id="IPR008979">
    <property type="entry name" value="Galactose-bd-like_sf"/>
</dbReference>
<dbReference type="PANTHER" id="PTHR43056:SF10">
    <property type="entry name" value="COCE_NOND FAMILY, PUTATIVE (AFU_ORTHOLOGUE AFUA_7G00600)-RELATED"/>
    <property type="match status" value="1"/>
</dbReference>
<dbReference type="InterPro" id="IPR005674">
    <property type="entry name" value="CocE/Ser_esterase"/>
</dbReference>
<reference evidence="3 4" key="1">
    <citation type="journal article" date="2019" name="Microorganisms">
        <title>Systematic Affiliation and Genome Analysis of Subtercola vilae DB165(T) with Particular Emphasis on Cold Adaptation of an Isolate from a High-Altitude Cold Volcano Lake.</title>
        <authorList>
            <person name="Villalobos A.S."/>
            <person name="Wiese J."/>
            <person name="Imhoff J.F."/>
            <person name="Dorador C."/>
            <person name="Keller A."/>
            <person name="Hentschel U."/>
        </authorList>
    </citation>
    <scope>NUCLEOTIDE SEQUENCE [LARGE SCALE GENOMIC DNA]</scope>
    <source>
        <strain evidence="3 4">DB165</strain>
    </source>
</reference>
<evidence type="ECO:0000313" key="4">
    <source>
        <dbReference type="Proteomes" id="UP000306192"/>
    </source>
</evidence>
<feature type="domain" description="Xaa-Pro dipeptidyl-peptidase C-terminal" evidence="2">
    <location>
        <begin position="293"/>
        <end position="535"/>
    </location>
</feature>
<protein>
    <submittedName>
        <fullName evidence="3">CocE/NonD family hydrolase</fullName>
    </submittedName>
</protein>
<keyword evidence="4" id="KW-1185">Reference proteome</keyword>
<dbReference type="NCBIfam" id="TIGR00976">
    <property type="entry name" value="CocE_NonD"/>
    <property type="match status" value="1"/>
</dbReference>
<dbReference type="Proteomes" id="UP000306192">
    <property type="component" value="Unassembled WGS sequence"/>
</dbReference>
<proteinExistence type="predicted"/>
<dbReference type="InterPro" id="IPR029058">
    <property type="entry name" value="AB_hydrolase_fold"/>
</dbReference>
<dbReference type="RefSeq" id="WP_136642014.1">
    <property type="nucleotide sequence ID" value="NZ_QYRT01000014.1"/>
</dbReference>
<dbReference type="Pfam" id="PF08530">
    <property type="entry name" value="PepX_C"/>
    <property type="match status" value="1"/>
</dbReference>
<dbReference type="AlphaFoldDB" id="A0A4T2C412"/>
<dbReference type="Pfam" id="PF02129">
    <property type="entry name" value="Peptidase_S15"/>
    <property type="match status" value="1"/>
</dbReference>
<dbReference type="EMBL" id="QYRT01000014">
    <property type="protein sequence ID" value="TIH36918.1"/>
    <property type="molecule type" value="Genomic_DNA"/>
</dbReference>
<dbReference type="Gene3D" id="2.60.120.260">
    <property type="entry name" value="Galactose-binding domain-like"/>
    <property type="match status" value="1"/>
</dbReference>
<dbReference type="PANTHER" id="PTHR43056">
    <property type="entry name" value="PEPTIDASE S9 PROLYL OLIGOPEPTIDASE"/>
    <property type="match status" value="1"/>
</dbReference>
<gene>
    <name evidence="3" type="ORF">D4765_09280</name>
</gene>
<organism evidence="3 4">
    <name type="scientific">Subtercola vilae</name>
    <dbReference type="NCBI Taxonomy" id="2056433"/>
    <lineage>
        <taxon>Bacteria</taxon>
        <taxon>Bacillati</taxon>
        <taxon>Actinomycetota</taxon>
        <taxon>Actinomycetes</taxon>
        <taxon>Micrococcales</taxon>
        <taxon>Microbacteriaceae</taxon>
        <taxon>Subtercola</taxon>
    </lineage>
</organism>
<dbReference type="Gene3D" id="1.10.3020.10">
    <property type="entry name" value="alpha-amino acid ester hydrolase ( Helical cap domain)"/>
    <property type="match status" value="1"/>
</dbReference>
<dbReference type="SUPFAM" id="SSF53474">
    <property type="entry name" value="alpha/beta-Hydrolases"/>
    <property type="match status" value="1"/>
</dbReference>
<dbReference type="SUPFAM" id="SSF49785">
    <property type="entry name" value="Galactose-binding domain-like"/>
    <property type="match status" value="1"/>
</dbReference>
<keyword evidence="1 3" id="KW-0378">Hydrolase</keyword>
<evidence type="ECO:0000259" key="2">
    <source>
        <dbReference type="SMART" id="SM00939"/>
    </source>
</evidence>